<dbReference type="NCBIfam" id="NF005924">
    <property type="entry name" value="PRK07937.1"/>
    <property type="match status" value="1"/>
</dbReference>
<comment type="caution">
    <text evidence="1">The sequence shown here is derived from an EMBL/GenBank/DDBJ whole genome shotgun (WGS) entry which is preliminary data.</text>
</comment>
<proteinExistence type="predicted"/>
<organism evidence="1 2">
    <name type="scientific">Prauserella halophila</name>
    <dbReference type="NCBI Taxonomy" id="185641"/>
    <lineage>
        <taxon>Bacteria</taxon>
        <taxon>Bacillati</taxon>
        <taxon>Actinomycetota</taxon>
        <taxon>Actinomycetes</taxon>
        <taxon>Pseudonocardiales</taxon>
        <taxon>Pseudonocardiaceae</taxon>
        <taxon>Prauserella</taxon>
    </lineage>
</organism>
<reference evidence="1 2" key="1">
    <citation type="journal article" date="2019" name="Int. J. Syst. Evol. Microbiol.">
        <title>The Global Catalogue of Microorganisms (GCM) 10K type strain sequencing project: providing services to taxonomists for standard genome sequencing and annotation.</title>
        <authorList>
            <consortium name="The Broad Institute Genomics Platform"/>
            <consortium name="The Broad Institute Genome Sequencing Center for Infectious Disease"/>
            <person name="Wu L."/>
            <person name="Ma J."/>
        </authorList>
    </citation>
    <scope>NUCLEOTIDE SEQUENCE [LARGE SCALE GENOMIC DNA]</scope>
    <source>
        <strain evidence="1 2">JCM 13023</strain>
    </source>
</reference>
<gene>
    <name evidence="1" type="ORF">GCM10009676_03480</name>
</gene>
<dbReference type="RefSeq" id="WP_253861757.1">
    <property type="nucleotide sequence ID" value="NZ_BAAALN010000001.1"/>
</dbReference>
<dbReference type="InterPro" id="IPR002155">
    <property type="entry name" value="Thiolase"/>
</dbReference>
<protein>
    <submittedName>
        <fullName evidence="1">Thiolase domain-containing protein</fullName>
    </submittedName>
</protein>
<dbReference type="Proteomes" id="UP001500653">
    <property type="component" value="Unassembled WGS sequence"/>
</dbReference>
<dbReference type="CDD" id="cd00829">
    <property type="entry name" value="SCP-x_thiolase"/>
    <property type="match status" value="1"/>
</dbReference>
<name>A0ABN1VVS3_9PSEU</name>
<dbReference type="PANTHER" id="PTHR42870:SF1">
    <property type="entry name" value="NON-SPECIFIC LIPID-TRANSFER PROTEIN-LIKE 2"/>
    <property type="match status" value="1"/>
</dbReference>
<dbReference type="InterPro" id="IPR016039">
    <property type="entry name" value="Thiolase-like"/>
</dbReference>
<dbReference type="SUPFAM" id="SSF53901">
    <property type="entry name" value="Thiolase-like"/>
    <property type="match status" value="2"/>
</dbReference>
<sequence>MTEVAVVAFAQAPNVRRTHGTTNGVEMLVPIFDEVYTRTGLSKTDIGFWCSGSSDYLAGRAFSFISAVDAIGAFPPIHESHVEMDAAWALYEAWLKIRTGEVDTALVYGFGKSSAGELRRVLSLQLDPYTVAPLWPDSVSIAALQARLGLESGRWTEQDLAEVAARSRRDAADNPRAQFSGETDVATLLGSAPTTEPTADPTADLVADPLRRHDIAPVTDGAAVIVLASAERARDLADRPAVISGIDHRIDTPSLGARDLTTSPSTRLAGEAVGTDGVEVAELHAPFTHQELIVRDELGLGDDVRINPSGGALTGNPMFSAGLARIGEAAQRILDGDATRTLGHATSGPALQQNLVTVLERG</sequence>
<dbReference type="PANTHER" id="PTHR42870">
    <property type="entry name" value="ACETYL-COA C-ACETYLTRANSFERASE"/>
    <property type="match status" value="1"/>
</dbReference>
<dbReference type="PIRSF" id="PIRSF000429">
    <property type="entry name" value="Ac-CoA_Ac_transf"/>
    <property type="match status" value="1"/>
</dbReference>
<dbReference type="Gene3D" id="3.40.47.10">
    <property type="match status" value="1"/>
</dbReference>
<dbReference type="EMBL" id="BAAALN010000001">
    <property type="protein sequence ID" value="GAA1225032.1"/>
    <property type="molecule type" value="Genomic_DNA"/>
</dbReference>
<keyword evidence="2" id="KW-1185">Reference proteome</keyword>
<evidence type="ECO:0000313" key="1">
    <source>
        <dbReference type="EMBL" id="GAA1225032.1"/>
    </source>
</evidence>
<evidence type="ECO:0000313" key="2">
    <source>
        <dbReference type="Proteomes" id="UP001500653"/>
    </source>
</evidence>
<accession>A0ABN1VVS3</accession>